<sequence>MIAQWTPDQIPNLQGKTAIVTGGNSGVGYYTALELAKHGANVIIGSRDIKRGEDAVIKMKETAPHIQVSVHQLNLAELQSVRHFANIMTKSLSGIDILINNAGIMSVPTRELTVDGFEMHLGTNHLGHFALTGLLLPLIETQNGRIVTVSALSSQMGHIDFSDLNMDKKYRPIAGYNRSKLANILFARELNRRVKHKNVTSIAVHPGTSPTRISRNTSSGLKGSAQLLMKLLGTTPDISAWPSLIAATDDKVTGENYIGLRMNPFKDKTPVLVDFPKKSLDLQLAEKLWSVSEKLTDVHYQF</sequence>
<proteinExistence type="inferred from homology"/>
<keyword evidence="1" id="KW-0560">Oxidoreductase</keyword>
<dbReference type="PANTHER" id="PTHR43157">
    <property type="entry name" value="PHOSPHATIDYLINOSITOL-GLYCAN BIOSYNTHESIS CLASS F PROTEIN-RELATED"/>
    <property type="match status" value="1"/>
</dbReference>
<dbReference type="AlphaFoldDB" id="A0A371PMN7"/>
<dbReference type="PRINTS" id="PR00080">
    <property type="entry name" value="SDRFAMILY"/>
</dbReference>
<dbReference type="OrthoDB" id="9809821at2"/>
<dbReference type="CDD" id="cd05327">
    <property type="entry name" value="retinol-DH_like_SDR_c_like"/>
    <property type="match status" value="1"/>
</dbReference>
<comment type="caution">
    <text evidence="3">The sequence shown here is derived from an EMBL/GenBank/DDBJ whole genome shotgun (WGS) entry which is preliminary data.</text>
</comment>
<accession>A0A371PMN7</accession>
<evidence type="ECO:0000313" key="3">
    <source>
        <dbReference type="EMBL" id="REK76929.1"/>
    </source>
</evidence>
<dbReference type="GO" id="GO:0016491">
    <property type="term" value="F:oxidoreductase activity"/>
    <property type="evidence" value="ECO:0007669"/>
    <property type="project" value="UniProtKB-KW"/>
</dbReference>
<evidence type="ECO:0000313" key="4">
    <source>
        <dbReference type="Proteomes" id="UP000261905"/>
    </source>
</evidence>
<organism evidence="3 4">
    <name type="scientific">Paenibacillus paeoniae</name>
    <dbReference type="NCBI Taxonomy" id="2292705"/>
    <lineage>
        <taxon>Bacteria</taxon>
        <taxon>Bacillati</taxon>
        <taxon>Bacillota</taxon>
        <taxon>Bacilli</taxon>
        <taxon>Bacillales</taxon>
        <taxon>Paenibacillaceae</taxon>
        <taxon>Paenibacillus</taxon>
    </lineage>
</organism>
<dbReference type="InterPro" id="IPR036291">
    <property type="entry name" value="NAD(P)-bd_dom_sf"/>
</dbReference>
<gene>
    <name evidence="3" type="ORF">DX130_07910</name>
</gene>
<evidence type="ECO:0000256" key="1">
    <source>
        <dbReference type="ARBA" id="ARBA00023002"/>
    </source>
</evidence>
<dbReference type="InterPro" id="IPR002347">
    <property type="entry name" value="SDR_fam"/>
</dbReference>
<dbReference type="EMBL" id="QUBQ01000001">
    <property type="protein sequence ID" value="REK76929.1"/>
    <property type="molecule type" value="Genomic_DNA"/>
</dbReference>
<evidence type="ECO:0000256" key="2">
    <source>
        <dbReference type="RuleBase" id="RU000363"/>
    </source>
</evidence>
<dbReference type="SUPFAM" id="SSF51735">
    <property type="entry name" value="NAD(P)-binding Rossmann-fold domains"/>
    <property type="match status" value="1"/>
</dbReference>
<keyword evidence="4" id="KW-1185">Reference proteome</keyword>
<name>A0A371PMN7_9BACL</name>
<dbReference type="PANTHER" id="PTHR43157:SF31">
    <property type="entry name" value="PHOSPHATIDYLINOSITOL-GLYCAN BIOSYNTHESIS CLASS F PROTEIN"/>
    <property type="match status" value="1"/>
</dbReference>
<comment type="similarity">
    <text evidence="2">Belongs to the short-chain dehydrogenases/reductases (SDR) family.</text>
</comment>
<dbReference type="Pfam" id="PF00106">
    <property type="entry name" value="adh_short"/>
    <property type="match status" value="1"/>
</dbReference>
<dbReference type="NCBIfam" id="NF004846">
    <property type="entry name" value="PRK06197.1"/>
    <property type="match status" value="1"/>
</dbReference>
<dbReference type="RefSeq" id="WP_116044184.1">
    <property type="nucleotide sequence ID" value="NZ_QUBQ01000001.1"/>
</dbReference>
<dbReference type="PRINTS" id="PR00081">
    <property type="entry name" value="GDHRDH"/>
</dbReference>
<dbReference type="Gene3D" id="3.40.50.720">
    <property type="entry name" value="NAD(P)-binding Rossmann-like Domain"/>
    <property type="match status" value="1"/>
</dbReference>
<reference evidence="3 4" key="1">
    <citation type="submission" date="2018-08" db="EMBL/GenBank/DDBJ databases">
        <title>Paenibacillus sp. M4BSY-1, whole genome shotgun sequence.</title>
        <authorList>
            <person name="Tuo L."/>
        </authorList>
    </citation>
    <scope>NUCLEOTIDE SEQUENCE [LARGE SCALE GENOMIC DNA]</scope>
    <source>
        <strain evidence="3 4">M4BSY-1</strain>
    </source>
</reference>
<dbReference type="Proteomes" id="UP000261905">
    <property type="component" value="Unassembled WGS sequence"/>
</dbReference>
<protein>
    <submittedName>
        <fullName evidence="3">SDR family NAD(P)-dependent oxidoreductase</fullName>
    </submittedName>
</protein>